<proteinExistence type="predicted"/>
<gene>
    <name evidence="2" type="ORF">MSZNOR_1833</name>
</gene>
<dbReference type="RefSeq" id="WP_317963893.1">
    <property type="nucleotide sequence ID" value="NZ_OX458333.1"/>
</dbReference>
<dbReference type="SMART" id="SM00318">
    <property type="entry name" value="SNc"/>
    <property type="match status" value="1"/>
</dbReference>
<dbReference type="PROSITE" id="PS50830">
    <property type="entry name" value="TNASE_3"/>
    <property type="match status" value="1"/>
</dbReference>
<feature type="domain" description="TNase-like" evidence="1">
    <location>
        <begin position="8"/>
        <end position="156"/>
    </location>
</feature>
<dbReference type="Proteomes" id="UP001162030">
    <property type="component" value="Chromosome"/>
</dbReference>
<dbReference type="InterPro" id="IPR016071">
    <property type="entry name" value="Staphylococal_nuclease_OB-fold"/>
</dbReference>
<name>A0ABM9I0R5_9GAMM</name>
<protein>
    <submittedName>
        <fullName evidence="2">Micrococcal nuclease</fullName>
        <ecNumber evidence="2">3.1.31.1</ecNumber>
    </submittedName>
</protein>
<organism evidence="2 3">
    <name type="scientific">Methylocaldum szegediense</name>
    <dbReference type="NCBI Taxonomy" id="73780"/>
    <lineage>
        <taxon>Bacteria</taxon>
        <taxon>Pseudomonadati</taxon>
        <taxon>Pseudomonadota</taxon>
        <taxon>Gammaproteobacteria</taxon>
        <taxon>Methylococcales</taxon>
        <taxon>Methylococcaceae</taxon>
        <taxon>Methylocaldum</taxon>
    </lineage>
</organism>
<dbReference type="EC" id="3.1.31.1" evidence="2"/>
<keyword evidence="3" id="KW-1185">Reference proteome</keyword>
<sequence length="312" mass="35133">MTEEICNHRLAAKVERPVDGDTVRVTVNGRSESVRIQALDTEESKAGGDKPVTPWGKKTAEYSATLFTPGREIILDFDAPKTDAPPDTALSRFRDNYGRLLALIFIDDLDYQEHLISLGYSPYFPKYGNVRTEALHRRYLAAERKAQAQGLGVWNQVEVNGSVMRDYPALTAWWALRAAIIDDYRRARAAGTEILNPRIDFETITKWAEEGRQATVFTEFQAYRRLGSRKAVIDIGSQAQPFSIFIPDIETVQAQELIELLQTRYIAGGTEGGRTVTEPRRGYGYVRGHLKLFNGRPEIVVDGPDDVFDHPL</sequence>
<reference evidence="2 3" key="1">
    <citation type="submission" date="2023-03" db="EMBL/GenBank/DDBJ databases">
        <authorList>
            <person name="Pearce D."/>
        </authorList>
    </citation>
    <scope>NUCLEOTIDE SEQUENCE [LARGE SCALE GENOMIC DNA]</scope>
    <source>
        <strain evidence="2">Msz</strain>
    </source>
</reference>
<dbReference type="InterPro" id="IPR035437">
    <property type="entry name" value="SNase_OB-fold_sf"/>
</dbReference>
<accession>A0ABM9I0R5</accession>
<dbReference type="GO" id="GO:1990599">
    <property type="term" value="F:3' overhang single-stranded DNA endodeoxyribonuclease activity"/>
    <property type="evidence" value="ECO:0007669"/>
    <property type="project" value="UniProtKB-EC"/>
</dbReference>
<dbReference type="SUPFAM" id="SSF50199">
    <property type="entry name" value="Staphylococcal nuclease"/>
    <property type="match status" value="1"/>
</dbReference>
<dbReference type="Pfam" id="PF00565">
    <property type="entry name" value="SNase"/>
    <property type="match status" value="1"/>
</dbReference>
<dbReference type="Gene3D" id="2.40.50.90">
    <property type="match status" value="1"/>
</dbReference>
<evidence type="ECO:0000259" key="1">
    <source>
        <dbReference type="PROSITE" id="PS50830"/>
    </source>
</evidence>
<evidence type="ECO:0000313" key="3">
    <source>
        <dbReference type="Proteomes" id="UP001162030"/>
    </source>
</evidence>
<dbReference type="EMBL" id="OX458333">
    <property type="protein sequence ID" value="CAI8813992.1"/>
    <property type="molecule type" value="Genomic_DNA"/>
</dbReference>
<evidence type="ECO:0000313" key="2">
    <source>
        <dbReference type="EMBL" id="CAI8813992.1"/>
    </source>
</evidence>
<keyword evidence="2" id="KW-0378">Hydrolase</keyword>